<reference evidence="1 2" key="1">
    <citation type="submission" date="2013-11" db="EMBL/GenBank/DDBJ databases">
        <title>The Genome Sequence of Phytophthora parasitica P1569.</title>
        <authorList>
            <consortium name="The Broad Institute Genomics Platform"/>
            <person name="Russ C."/>
            <person name="Tyler B."/>
            <person name="Panabieres F."/>
            <person name="Shan W."/>
            <person name="Tripathy S."/>
            <person name="Grunwald N."/>
            <person name="Machado M."/>
            <person name="Johnson C.S."/>
            <person name="Arredondo F."/>
            <person name="Hong C."/>
            <person name="Coffey M."/>
            <person name="Young S.K."/>
            <person name="Zeng Q."/>
            <person name="Gargeya S."/>
            <person name="Fitzgerald M."/>
            <person name="Abouelleil A."/>
            <person name="Alvarado L."/>
            <person name="Chapman S.B."/>
            <person name="Gainer-Dewar J."/>
            <person name="Goldberg J."/>
            <person name="Griggs A."/>
            <person name="Gujja S."/>
            <person name="Hansen M."/>
            <person name="Howarth C."/>
            <person name="Imamovic A."/>
            <person name="Ireland A."/>
            <person name="Larimer J."/>
            <person name="McCowan C."/>
            <person name="Murphy C."/>
            <person name="Pearson M."/>
            <person name="Poon T.W."/>
            <person name="Priest M."/>
            <person name="Roberts A."/>
            <person name="Saif S."/>
            <person name="Shea T."/>
            <person name="Sykes S."/>
            <person name="Wortman J."/>
            <person name="Nusbaum C."/>
            <person name="Birren B."/>
        </authorList>
    </citation>
    <scope>NUCLEOTIDE SEQUENCE [LARGE SCALE GENOMIC DNA]</scope>
    <source>
        <strain evidence="1 2">P1569</strain>
    </source>
</reference>
<protein>
    <submittedName>
        <fullName evidence="1">Uncharacterized protein</fullName>
    </submittedName>
</protein>
<dbReference type="PANTHER" id="PTHR31569:SF4">
    <property type="entry name" value="SWIM-TYPE DOMAIN-CONTAINING PROTEIN"/>
    <property type="match status" value="1"/>
</dbReference>
<evidence type="ECO:0000313" key="1">
    <source>
        <dbReference type="EMBL" id="ETI36145.1"/>
    </source>
</evidence>
<feature type="non-terminal residue" evidence="1">
    <location>
        <position position="1"/>
    </location>
</feature>
<dbReference type="InterPro" id="IPR052579">
    <property type="entry name" value="Zinc_finger_SWIM"/>
</dbReference>
<dbReference type="HOGENOM" id="CLU_2353031_0_0_1"/>
<gene>
    <name evidence="1" type="ORF">F443_17669</name>
</gene>
<organism evidence="1 2">
    <name type="scientific">Phytophthora nicotianae P1569</name>
    <dbReference type="NCBI Taxonomy" id="1317065"/>
    <lineage>
        <taxon>Eukaryota</taxon>
        <taxon>Sar</taxon>
        <taxon>Stramenopiles</taxon>
        <taxon>Oomycota</taxon>
        <taxon>Peronosporomycetes</taxon>
        <taxon>Peronosporales</taxon>
        <taxon>Peronosporaceae</taxon>
        <taxon>Phytophthora</taxon>
    </lineage>
</organism>
<sequence>GKPAFYEYFEANWLMCKQLWCSFMRGSIPHLDYNTNIRLEASWGAAKDILNRHMPMDECIDHLLILQRTAADKHNYKSRRAGIRYNNTYNEEMQILA</sequence>
<keyword evidence="2" id="KW-1185">Reference proteome</keyword>
<dbReference type="Proteomes" id="UP000018721">
    <property type="component" value="Unassembled WGS sequence"/>
</dbReference>
<evidence type="ECO:0000313" key="2">
    <source>
        <dbReference type="Proteomes" id="UP000018721"/>
    </source>
</evidence>
<name>V9EAN8_PHYNI</name>
<dbReference type="PANTHER" id="PTHR31569">
    <property type="entry name" value="SWIM-TYPE DOMAIN-CONTAINING PROTEIN"/>
    <property type="match status" value="1"/>
</dbReference>
<comment type="caution">
    <text evidence="1">The sequence shown here is derived from an EMBL/GenBank/DDBJ whole genome shotgun (WGS) entry which is preliminary data.</text>
</comment>
<dbReference type="AlphaFoldDB" id="V9EAN8"/>
<proteinExistence type="predicted"/>
<dbReference type="EMBL" id="ANIZ01003058">
    <property type="protein sequence ID" value="ETI36145.1"/>
    <property type="molecule type" value="Genomic_DNA"/>
</dbReference>
<accession>V9EAN8</accession>